<dbReference type="OrthoDB" id="5298197at2"/>
<dbReference type="Pfam" id="PF08905">
    <property type="entry name" value="DUF1850"/>
    <property type="match status" value="1"/>
</dbReference>
<dbReference type="STRING" id="1008459.TASI_0650"/>
<gene>
    <name evidence="1" type="ordered locus">TASI_0650</name>
</gene>
<dbReference type="InterPro" id="IPR015001">
    <property type="entry name" value="DUF1850"/>
</dbReference>
<dbReference type="RefSeq" id="WP_014111320.1">
    <property type="nucleotide sequence ID" value="NC_016043.1"/>
</dbReference>
<protein>
    <recommendedName>
        <fullName evidence="3">DUF1850 domain-containing protein</fullName>
    </recommendedName>
</protein>
<dbReference type="eggNOG" id="COG4729">
    <property type="taxonomic scope" value="Bacteria"/>
</dbReference>
<dbReference type="AlphaFoldDB" id="G4QAW3"/>
<name>G4QAW3_TAYAM</name>
<organism evidence="1 2">
    <name type="scientific">Taylorella asinigenitalis (strain MCE3)</name>
    <dbReference type="NCBI Taxonomy" id="1008459"/>
    <lineage>
        <taxon>Bacteria</taxon>
        <taxon>Pseudomonadati</taxon>
        <taxon>Pseudomonadota</taxon>
        <taxon>Betaproteobacteria</taxon>
        <taxon>Burkholderiales</taxon>
        <taxon>Alcaligenaceae</taxon>
        <taxon>Taylorella</taxon>
    </lineage>
</organism>
<evidence type="ECO:0000313" key="2">
    <source>
        <dbReference type="Proteomes" id="UP000009284"/>
    </source>
</evidence>
<dbReference type="Proteomes" id="UP000009284">
    <property type="component" value="Chromosome"/>
</dbReference>
<proteinExistence type="predicted"/>
<dbReference type="KEGG" id="tas:TASI_0650"/>
<accession>G4QAW3</accession>
<evidence type="ECO:0008006" key="3">
    <source>
        <dbReference type="Google" id="ProtNLM"/>
    </source>
</evidence>
<dbReference type="EMBL" id="CP003059">
    <property type="protein sequence ID" value="AEP36423.1"/>
    <property type="molecule type" value="Genomic_DNA"/>
</dbReference>
<reference evidence="1 2" key="2">
    <citation type="journal article" date="2012" name="PLoS ONE">
        <title>Genomic characterization of the taylorella genus.</title>
        <authorList>
            <person name="Hebert L."/>
            <person name="Moumen B."/>
            <person name="Pons N."/>
            <person name="Duquesne F."/>
            <person name="Breuil M.F."/>
            <person name="Goux D."/>
            <person name="Batto J.M."/>
            <person name="Laugier C."/>
            <person name="Renault P."/>
            <person name="Petry S."/>
        </authorList>
    </citation>
    <scope>NUCLEOTIDE SEQUENCE [LARGE SCALE GENOMIC DNA]</scope>
    <source>
        <strain evidence="1 2">MCE3</strain>
    </source>
</reference>
<keyword evidence="2" id="KW-1185">Reference proteome</keyword>
<dbReference type="HOGENOM" id="CLU_130953_0_0_4"/>
<reference key="1">
    <citation type="submission" date="2011-09" db="EMBL/GenBank/DDBJ databases">
        <title>Genomic characterization of the Taylorella genus.</title>
        <authorList>
            <person name="Hebert L."/>
            <person name="Moumen B."/>
            <person name="Pons N."/>
            <person name="Duquesne F."/>
            <person name="Breuil M.-F."/>
            <person name="Goux D."/>
            <person name="Batto J.-M."/>
            <person name="Renault P."/>
            <person name="Laugier C."/>
            <person name="Petry S."/>
        </authorList>
    </citation>
    <scope>NUCLEOTIDE SEQUENCE</scope>
    <source>
        <strain>MCE3</strain>
    </source>
</reference>
<sequence>MSKIRLILICASLLVLALFYPINRAKISYLDKSCLLSDGKFSLSWVHSVEHETWIENYEAKYGYILLESTYLKTFGAGTPSDGEVIDAPKGFIGYKVNRKIPMLNWVVSQNMQGSIIADGHDWVISKEVPRFTEVHIESISKPFIKMLFGGFCNDK</sequence>
<evidence type="ECO:0000313" key="1">
    <source>
        <dbReference type="EMBL" id="AEP36423.1"/>
    </source>
</evidence>